<keyword evidence="8" id="KW-1185">Reference proteome</keyword>
<dbReference type="PANTHER" id="PTHR24567">
    <property type="entry name" value="CRP FAMILY TRANSCRIPTIONAL REGULATORY PROTEIN"/>
    <property type="match status" value="1"/>
</dbReference>
<name>A0ABT9U2H7_PAEHA</name>
<organism evidence="7 8">
    <name type="scientific">Paenibacillus harenae</name>
    <dbReference type="NCBI Taxonomy" id="306543"/>
    <lineage>
        <taxon>Bacteria</taxon>
        <taxon>Bacillati</taxon>
        <taxon>Bacillota</taxon>
        <taxon>Bacilli</taxon>
        <taxon>Bacillales</taxon>
        <taxon>Paenibacillaceae</taxon>
        <taxon>Paenibacillus</taxon>
    </lineage>
</organism>
<dbReference type="PANTHER" id="PTHR24567:SF74">
    <property type="entry name" value="HTH-TYPE TRANSCRIPTIONAL REGULATOR ARCR"/>
    <property type="match status" value="1"/>
</dbReference>
<comment type="caution">
    <text evidence="7">The sequence shown here is derived from an EMBL/GenBank/DDBJ whole genome shotgun (WGS) entry which is preliminary data.</text>
</comment>
<dbReference type="Proteomes" id="UP001229346">
    <property type="component" value="Unassembled WGS sequence"/>
</dbReference>
<feature type="domain" description="Cyclic nucleotide-binding" evidence="5">
    <location>
        <begin position="37"/>
        <end position="140"/>
    </location>
</feature>
<dbReference type="InterPro" id="IPR014710">
    <property type="entry name" value="RmlC-like_jellyroll"/>
</dbReference>
<feature type="domain" description="HTH crp-type" evidence="6">
    <location>
        <begin position="154"/>
        <end position="219"/>
    </location>
</feature>
<gene>
    <name evidence="7" type="ORF">J2T15_002717</name>
</gene>
<dbReference type="InterPro" id="IPR036390">
    <property type="entry name" value="WH_DNA-bd_sf"/>
</dbReference>
<dbReference type="Gene3D" id="1.10.10.10">
    <property type="entry name" value="Winged helix-like DNA-binding domain superfamily/Winged helix DNA-binding domain"/>
    <property type="match status" value="1"/>
</dbReference>
<evidence type="ECO:0000256" key="3">
    <source>
        <dbReference type="ARBA" id="ARBA00023159"/>
    </source>
</evidence>
<dbReference type="PROSITE" id="PS51063">
    <property type="entry name" value="HTH_CRP_2"/>
    <property type="match status" value="1"/>
</dbReference>
<evidence type="ECO:0000256" key="1">
    <source>
        <dbReference type="ARBA" id="ARBA00023015"/>
    </source>
</evidence>
<dbReference type="CDD" id="cd00038">
    <property type="entry name" value="CAP_ED"/>
    <property type="match status" value="1"/>
</dbReference>
<dbReference type="InterPro" id="IPR000595">
    <property type="entry name" value="cNMP-bd_dom"/>
</dbReference>
<evidence type="ECO:0000313" key="8">
    <source>
        <dbReference type="Proteomes" id="UP001229346"/>
    </source>
</evidence>
<dbReference type="SUPFAM" id="SSF46785">
    <property type="entry name" value="Winged helix' DNA-binding domain"/>
    <property type="match status" value="1"/>
</dbReference>
<keyword evidence="3" id="KW-0010">Activator</keyword>
<keyword evidence="4" id="KW-0804">Transcription</keyword>
<keyword evidence="1" id="KW-0805">Transcription regulation</keyword>
<dbReference type="PROSITE" id="PS50042">
    <property type="entry name" value="CNMP_BINDING_3"/>
    <property type="match status" value="1"/>
</dbReference>
<evidence type="ECO:0000256" key="4">
    <source>
        <dbReference type="ARBA" id="ARBA00023163"/>
    </source>
</evidence>
<evidence type="ECO:0000313" key="7">
    <source>
        <dbReference type="EMBL" id="MDQ0113276.1"/>
    </source>
</evidence>
<keyword evidence="2" id="KW-0238">DNA-binding</keyword>
<accession>A0ABT9U2H7</accession>
<proteinExistence type="predicted"/>
<evidence type="ECO:0000259" key="5">
    <source>
        <dbReference type="PROSITE" id="PS50042"/>
    </source>
</evidence>
<dbReference type="InterPro" id="IPR018490">
    <property type="entry name" value="cNMP-bd_dom_sf"/>
</dbReference>
<dbReference type="SMART" id="SM00419">
    <property type="entry name" value="HTH_CRP"/>
    <property type="match status" value="1"/>
</dbReference>
<dbReference type="InterPro" id="IPR050397">
    <property type="entry name" value="Env_Response_Regulators"/>
</dbReference>
<dbReference type="EMBL" id="JAUSSU010000005">
    <property type="protein sequence ID" value="MDQ0113276.1"/>
    <property type="molecule type" value="Genomic_DNA"/>
</dbReference>
<dbReference type="SUPFAM" id="SSF51206">
    <property type="entry name" value="cAMP-binding domain-like"/>
    <property type="match status" value="1"/>
</dbReference>
<evidence type="ECO:0000256" key="2">
    <source>
        <dbReference type="ARBA" id="ARBA00023125"/>
    </source>
</evidence>
<dbReference type="Pfam" id="PF00027">
    <property type="entry name" value="cNMP_binding"/>
    <property type="match status" value="1"/>
</dbReference>
<protein>
    <submittedName>
        <fullName evidence="7">CRP/FNR family transcriptional regulator</fullName>
    </submittedName>
</protein>
<dbReference type="SMART" id="SM00100">
    <property type="entry name" value="cNMP"/>
    <property type="match status" value="1"/>
</dbReference>
<dbReference type="Pfam" id="PF13545">
    <property type="entry name" value="HTH_Crp_2"/>
    <property type="match status" value="1"/>
</dbReference>
<dbReference type="InterPro" id="IPR012318">
    <property type="entry name" value="HTH_CRP"/>
</dbReference>
<dbReference type="Gene3D" id="2.60.120.10">
    <property type="entry name" value="Jelly Rolls"/>
    <property type="match status" value="1"/>
</dbReference>
<sequence>MKHLHGIDFLNSRVLDAFPCLRVVTPEEWVEARPTIRKFPAKSCIFQREEGADYGMFLLSGTARISRIAEDGGESIISTLTAGEVCALLVLSGLSGRDYPGTITAESEVEALFVAKQSFLGWLQTHAEIRGAVFGGLLDGLLRISEQIDGRRSESLDARLAKAMLRTSSERKPLLNMTHHELAVEIGSSREVVSRAVRRYRQQGWIESGRGWIRIVRRVELESLLGD</sequence>
<reference evidence="7 8" key="1">
    <citation type="submission" date="2023-07" db="EMBL/GenBank/DDBJ databases">
        <title>Sorghum-associated microbial communities from plants grown in Nebraska, USA.</title>
        <authorList>
            <person name="Schachtman D."/>
        </authorList>
    </citation>
    <scope>NUCLEOTIDE SEQUENCE [LARGE SCALE GENOMIC DNA]</scope>
    <source>
        <strain evidence="7 8">CC482</strain>
    </source>
</reference>
<evidence type="ECO:0000259" key="6">
    <source>
        <dbReference type="PROSITE" id="PS51063"/>
    </source>
</evidence>
<dbReference type="RefSeq" id="WP_307204400.1">
    <property type="nucleotide sequence ID" value="NZ_JAUSSU010000005.1"/>
</dbReference>
<dbReference type="InterPro" id="IPR036388">
    <property type="entry name" value="WH-like_DNA-bd_sf"/>
</dbReference>